<dbReference type="PANTHER" id="PTHR45985">
    <property type="match status" value="1"/>
</dbReference>
<dbReference type="Proteomes" id="UP001562425">
    <property type="component" value="Unassembled WGS sequence"/>
</dbReference>
<proteinExistence type="predicted"/>
<gene>
    <name evidence="1" type="ORF">pipiens_016426</name>
</gene>
<feature type="non-terminal residue" evidence="1">
    <location>
        <position position="1"/>
    </location>
</feature>
<comment type="caution">
    <text evidence="1">The sequence shown here is derived from an EMBL/GenBank/DDBJ whole genome shotgun (WGS) entry which is preliminary data.</text>
</comment>
<reference evidence="1 2" key="1">
    <citation type="submission" date="2024-05" db="EMBL/GenBank/DDBJ databases">
        <title>Culex pipiens pipiens assembly and annotation.</title>
        <authorList>
            <person name="Alout H."/>
            <person name="Durand T."/>
        </authorList>
    </citation>
    <scope>NUCLEOTIDE SEQUENCE [LARGE SCALE GENOMIC DNA]</scope>
    <source>
        <strain evidence="1">HA-2024</strain>
        <tissue evidence="1">Whole body</tissue>
    </source>
</reference>
<dbReference type="InterPro" id="IPR052740">
    <property type="entry name" value="CE4"/>
</dbReference>
<organism evidence="1 2">
    <name type="scientific">Culex pipiens pipiens</name>
    <name type="common">Northern house mosquito</name>
    <dbReference type="NCBI Taxonomy" id="38569"/>
    <lineage>
        <taxon>Eukaryota</taxon>
        <taxon>Metazoa</taxon>
        <taxon>Ecdysozoa</taxon>
        <taxon>Arthropoda</taxon>
        <taxon>Hexapoda</taxon>
        <taxon>Insecta</taxon>
        <taxon>Pterygota</taxon>
        <taxon>Neoptera</taxon>
        <taxon>Endopterygota</taxon>
        <taxon>Diptera</taxon>
        <taxon>Nematocera</taxon>
        <taxon>Culicoidea</taxon>
        <taxon>Culicidae</taxon>
        <taxon>Culicinae</taxon>
        <taxon>Culicini</taxon>
        <taxon>Culex</taxon>
        <taxon>Culex</taxon>
    </lineage>
</organism>
<protein>
    <submittedName>
        <fullName evidence="1">Uncharacterized protein</fullName>
    </submittedName>
</protein>
<keyword evidence="2" id="KW-1185">Reference proteome</keyword>
<evidence type="ECO:0000313" key="1">
    <source>
        <dbReference type="EMBL" id="KAL1377202.1"/>
    </source>
</evidence>
<dbReference type="AlphaFoldDB" id="A0ABD1CLC8"/>
<name>A0ABD1CLC8_CULPP</name>
<accession>A0ABD1CLC8</accession>
<dbReference type="PANTHER" id="PTHR45985:SF12">
    <property type="entry name" value="CHITIN DEACETYLASE-LIKE 5, ISOFORM B"/>
    <property type="match status" value="1"/>
</dbReference>
<dbReference type="EMBL" id="JBEHCU010011118">
    <property type="protein sequence ID" value="KAL1377202.1"/>
    <property type="molecule type" value="Genomic_DNA"/>
</dbReference>
<evidence type="ECO:0000313" key="2">
    <source>
        <dbReference type="Proteomes" id="UP001562425"/>
    </source>
</evidence>
<sequence length="56" mass="6521">DRPKRCNNPKVCNLWHKSGVRYMRTCQPCPEIYPWTGKTGIRSSRIDNDIEVADTN</sequence>